<evidence type="ECO:0000313" key="2">
    <source>
        <dbReference type="Proteomes" id="UP000694888"/>
    </source>
</evidence>
<feature type="non-terminal residue" evidence="3">
    <location>
        <position position="200"/>
    </location>
</feature>
<accession>A0ABM1ABR9</accession>
<protein>
    <submittedName>
        <fullName evidence="3">Uncharacterized protein LOC106013443</fullName>
    </submittedName>
</protein>
<evidence type="ECO:0000313" key="3">
    <source>
        <dbReference type="RefSeq" id="XP_012944680.1"/>
    </source>
</evidence>
<gene>
    <name evidence="3" type="primary">LOC106013443</name>
</gene>
<sequence length="200" mass="20830">MDDDRIRVADPLPVTVTFEPSHISPSVGLVTVRSDDEIVEASSNSNGSVHTGHGDITVLTFSSRGGGASDFSTSHPTHHAYGDGGEMTLGGAASGGDVTVNSIASGDVSLGHSVGEETEDGMSNFSGDELSSPPASPTSPTTTMPTTTTPTAAASGGENACEDPTCLPSVSSPRRRWPWRRFRRRNKRKDSGKSPTHPPR</sequence>
<feature type="compositionally biased region" description="Low complexity" evidence="1">
    <location>
        <begin position="138"/>
        <end position="155"/>
    </location>
</feature>
<evidence type="ECO:0000256" key="1">
    <source>
        <dbReference type="SAM" id="MobiDB-lite"/>
    </source>
</evidence>
<keyword evidence="2" id="KW-1185">Reference proteome</keyword>
<reference evidence="3" key="1">
    <citation type="submission" date="2025-08" db="UniProtKB">
        <authorList>
            <consortium name="RefSeq"/>
        </authorList>
    </citation>
    <scope>IDENTIFICATION</scope>
</reference>
<dbReference type="GeneID" id="106013443"/>
<organism evidence="2 3">
    <name type="scientific">Aplysia californica</name>
    <name type="common">California sea hare</name>
    <dbReference type="NCBI Taxonomy" id="6500"/>
    <lineage>
        <taxon>Eukaryota</taxon>
        <taxon>Metazoa</taxon>
        <taxon>Spiralia</taxon>
        <taxon>Lophotrochozoa</taxon>
        <taxon>Mollusca</taxon>
        <taxon>Gastropoda</taxon>
        <taxon>Heterobranchia</taxon>
        <taxon>Euthyneura</taxon>
        <taxon>Tectipleura</taxon>
        <taxon>Aplysiida</taxon>
        <taxon>Aplysioidea</taxon>
        <taxon>Aplysiidae</taxon>
        <taxon>Aplysia</taxon>
    </lineage>
</organism>
<dbReference type="RefSeq" id="XP_012944680.1">
    <property type="nucleotide sequence ID" value="XM_013089226.2"/>
</dbReference>
<feature type="compositionally biased region" description="Basic residues" evidence="1">
    <location>
        <begin position="173"/>
        <end position="190"/>
    </location>
</feature>
<proteinExistence type="predicted"/>
<dbReference type="Proteomes" id="UP000694888">
    <property type="component" value="Unplaced"/>
</dbReference>
<feature type="region of interest" description="Disordered" evidence="1">
    <location>
        <begin position="108"/>
        <end position="200"/>
    </location>
</feature>
<name>A0ABM1ABR9_APLCA</name>